<protein>
    <submittedName>
        <fullName evidence="1">(malaria parasite P. vivax) hypothetical protein</fullName>
    </submittedName>
</protein>
<evidence type="ECO:0000313" key="1">
    <source>
        <dbReference type="EMBL" id="CAG9485619.1"/>
    </source>
</evidence>
<dbReference type="AlphaFoldDB" id="A0A8S4HK65"/>
<comment type="caution">
    <text evidence="1">The sequence shown here is derived from an EMBL/GenBank/DDBJ whole genome shotgun (WGS) entry which is preliminary data.</text>
</comment>
<reference evidence="1" key="1">
    <citation type="submission" date="2021-09" db="EMBL/GenBank/DDBJ databases">
        <authorList>
            <consortium name="Pathogen Informatics"/>
        </authorList>
    </citation>
    <scope>NUCLEOTIDE SEQUENCE</scope>
    <source>
        <strain evidence="1">PvW1</strain>
    </source>
</reference>
<name>A0A8S4HK65_PLAVI</name>
<gene>
    <name evidence="1" type="ORF">PVW1_000028400</name>
</gene>
<dbReference type="VEuPathDB" id="PlasmoDB:PVPAM_040038800"/>
<evidence type="ECO:0000313" key="2">
    <source>
        <dbReference type="Proteomes" id="UP000779233"/>
    </source>
</evidence>
<dbReference type="EMBL" id="CAJZCX010000018">
    <property type="protein sequence ID" value="CAG9485619.1"/>
    <property type="molecule type" value="Genomic_DNA"/>
</dbReference>
<accession>A0A8S4HK65</accession>
<dbReference type="Proteomes" id="UP000779233">
    <property type="component" value="Unassembled WGS sequence"/>
</dbReference>
<sequence>MRRNATDKSLLTYVKYLNLKERFNNKFTKNDGLDPEQLINDTEFNIPNKRILRPVFDELLRHIRNSGIFMNDEDKACSYISYILSKQVKSKVGEYKTETFDVFKKFVNKYSKQSNHKTSICSNSLLYVNSEMYVQMDKLYVLYDQFKKLIREKPLGEETSCSAVSLYLLNYNEFIGYYQPTNTDYKKILDQFANEIKNYVYLYKLHGCQKEQFYIKEIKLPISSVDKKPALSVQVEQKPSDAVNQVLQAKSLPSHEQHQASQGQIQESHLKVQTPHLDARTPLEGSLSYQKILVPSSYHAVQQQEQRFPQRETSPSELPKDLSSVYTTLNEPLESLGTSSYSDQYQYPSVPLSANEVPGASSSMMHTITSALKGVDPVPVVGVSGGMGALFLLFRYTPIGTFFRGSRRMQRIPNRFDGGYPGFFPGFQGFEEGYIPNDRINITYGPE</sequence>
<proteinExistence type="predicted"/>
<organism evidence="1 2">
    <name type="scientific">Plasmodium vivax</name>
    <name type="common">malaria parasite P. vivax</name>
    <dbReference type="NCBI Taxonomy" id="5855"/>
    <lineage>
        <taxon>Eukaryota</taxon>
        <taxon>Sar</taxon>
        <taxon>Alveolata</taxon>
        <taxon>Apicomplexa</taxon>
        <taxon>Aconoidasida</taxon>
        <taxon>Haemosporida</taxon>
        <taxon>Plasmodiidae</taxon>
        <taxon>Plasmodium</taxon>
        <taxon>Plasmodium (Plasmodium)</taxon>
    </lineage>
</organism>